<proteinExistence type="predicted"/>
<accession>A0A285NC60</accession>
<keyword evidence="1" id="KW-0812">Transmembrane</keyword>
<sequence length="99" mass="11395">MNPLDLYEGKREFKEKFEKTKEQKIHEIKQTVKKYLPPPAKNMLDTPEGTYALIAIAIAIFIIFLRIIGMTLRLVSKIVLIGSILAAIYFSYLYFSHTG</sequence>
<organism evidence="2 3">
    <name type="scientific">Persephonella hydrogeniphila</name>
    <dbReference type="NCBI Taxonomy" id="198703"/>
    <lineage>
        <taxon>Bacteria</taxon>
        <taxon>Pseudomonadati</taxon>
        <taxon>Aquificota</taxon>
        <taxon>Aquificia</taxon>
        <taxon>Aquificales</taxon>
        <taxon>Hydrogenothermaceae</taxon>
        <taxon>Persephonella</taxon>
    </lineage>
</organism>
<evidence type="ECO:0000256" key="1">
    <source>
        <dbReference type="SAM" id="Phobius"/>
    </source>
</evidence>
<evidence type="ECO:0000313" key="2">
    <source>
        <dbReference type="EMBL" id="SNZ07094.1"/>
    </source>
</evidence>
<feature type="transmembrane region" description="Helical" evidence="1">
    <location>
        <begin position="74"/>
        <end position="95"/>
    </location>
</feature>
<gene>
    <name evidence="2" type="ORF">SAMN06265182_0917</name>
</gene>
<dbReference type="OrthoDB" id="9852317at2"/>
<dbReference type="AlphaFoldDB" id="A0A285NC60"/>
<keyword evidence="1" id="KW-0472">Membrane</keyword>
<dbReference type="Proteomes" id="UP000219036">
    <property type="component" value="Unassembled WGS sequence"/>
</dbReference>
<reference evidence="3" key="1">
    <citation type="submission" date="2017-09" db="EMBL/GenBank/DDBJ databases">
        <authorList>
            <person name="Varghese N."/>
            <person name="Submissions S."/>
        </authorList>
    </citation>
    <scope>NUCLEOTIDE SEQUENCE [LARGE SCALE GENOMIC DNA]</scope>
    <source>
        <strain evidence="3">DSM 15103</strain>
    </source>
</reference>
<name>A0A285NC60_9AQUI</name>
<dbReference type="EMBL" id="OBEI01000002">
    <property type="protein sequence ID" value="SNZ07094.1"/>
    <property type="molecule type" value="Genomic_DNA"/>
</dbReference>
<evidence type="ECO:0000313" key="3">
    <source>
        <dbReference type="Proteomes" id="UP000219036"/>
    </source>
</evidence>
<feature type="transmembrane region" description="Helical" evidence="1">
    <location>
        <begin position="49"/>
        <end position="67"/>
    </location>
</feature>
<protein>
    <submittedName>
        <fullName evidence="2">Uncharacterized protein</fullName>
    </submittedName>
</protein>
<keyword evidence="1" id="KW-1133">Transmembrane helix</keyword>
<dbReference type="RefSeq" id="WP_097000086.1">
    <property type="nucleotide sequence ID" value="NZ_OBEI01000002.1"/>
</dbReference>
<keyword evidence="3" id="KW-1185">Reference proteome</keyword>